<dbReference type="Proteomes" id="UP000821853">
    <property type="component" value="Unassembled WGS sequence"/>
</dbReference>
<dbReference type="AlphaFoldDB" id="A0A9J6GUN3"/>
<dbReference type="InterPro" id="IPR018289">
    <property type="entry name" value="MULE_transposase_dom"/>
</dbReference>
<organism evidence="2 3">
    <name type="scientific">Haemaphysalis longicornis</name>
    <name type="common">Bush tick</name>
    <dbReference type="NCBI Taxonomy" id="44386"/>
    <lineage>
        <taxon>Eukaryota</taxon>
        <taxon>Metazoa</taxon>
        <taxon>Ecdysozoa</taxon>
        <taxon>Arthropoda</taxon>
        <taxon>Chelicerata</taxon>
        <taxon>Arachnida</taxon>
        <taxon>Acari</taxon>
        <taxon>Parasitiformes</taxon>
        <taxon>Ixodida</taxon>
        <taxon>Ixodoidea</taxon>
        <taxon>Ixodidae</taxon>
        <taxon>Haemaphysalinae</taxon>
        <taxon>Haemaphysalis</taxon>
    </lineage>
</organism>
<sequence>MLYCLLRRKTMATYTRVFRTILHLEPGLSPVTLLTDFEQAAIQAFRAVFPAAAPSACFFHLKQSVQRKVEESGLASLYSRNSRFREAVQLLPALAFLRPEDIGRGKPRFEELQDHIRPQGEQEAEVFDYFERTYIGVPFGRSRTRRDPPFAPSLWSCHYRVQEELPKTNNSVEGWHHSLQSSLGFQHPDPYRLIAALKAEQSLTEQKQADARRGIAPRVSKPAYARIAERLQAALVDYVTTPLIDTLLACRFASEM</sequence>
<feature type="domain" description="MULE transposase" evidence="1">
    <location>
        <begin position="3"/>
        <end position="63"/>
    </location>
</feature>
<comment type="caution">
    <text evidence="2">The sequence shown here is derived from an EMBL/GenBank/DDBJ whole genome shotgun (WGS) entry which is preliminary data.</text>
</comment>
<protein>
    <recommendedName>
        <fullName evidence="1">MULE transposase domain-containing protein</fullName>
    </recommendedName>
</protein>
<dbReference type="OrthoDB" id="6500349at2759"/>
<gene>
    <name evidence="2" type="ORF">HPB48_018701</name>
</gene>
<dbReference type="EMBL" id="JABSTR010000009">
    <property type="protein sequence ID" value="KAH9379213.1"/>
    <property type="molecule type" value="Genomic_DNA"/>
</dbReference>
<proteinExistence type="predicted"/>
<evidence type="ECO:0000313" key="2">
    <source>
        <dbReference type="EMBL" id="KAH9379213.1"/>
    </source>
</evidence>
<dbReference type="Pfam" id="PF10551">
    <property type="entry name" value="MULE"/>
    <property type="match status" value="1"/>
</dbReference>
<dbReference type="VEuPathDB" id="VectorBase:HLOH_063065"/>
<reference evidence="2 3" key="1">
    <citation type="journal article" date="2020" name="Cell">
        <title>Large-Scale Comparative Analyses of Tick Genomes Elucidate Their Genetic Diversity and Vector Capacities.</title>
        <authorList>
            <consortium name="Tick Genome and Microbiome Consortium (TIGMIC)"/>
            <person name="Jia N."/>
            <person name="Wang J."/>
            <person name="Shi W."/>
            <person name="Du L."/>
            <person name="Sun Y."/>
            <person name="Zhan W."/>
            <person name="Jiang J.F."/>
            <person name="Wang Q."/>
            <person name="Zhang B."/>
            <person name="Ji P."/>
            <person name="Bell-Sakyi L."/>
            <person name="Cui X.M."/>
            <person name="Yuan T.T."/>
            <person name="Jiang B.G."/>
            <person name="Yang W.F."/>
            <person name="Lam T.T."/>
            <person name="Chang Q.C."/>
            <person name="Ding S.J."/>
            <person name="Wang X.J."/>
            <person name="Zhu J.G."/>
            <person name="Ruan X.D."/>
            <person name="Zhao L."/>
            <person name="Wei J.T."/>
            <person name="Ye R.Z."/>
            <person name="Que T.C."/>
            <person name="Du C.H."/>
            <person name="Zhou Y.H."/>
            <person name="Cheng J.X."/>
            <person name="Dai P.F."/>
            <person name="Guo W.B."/>
            <person name="Han X.H."/>
            <person name="Huang E.J."/>
            <person name="Li L.F."/>
            <person name="Wei W."/>
            <person name="Gao Y.C."/>
            <person name="Liu J.Z."/>
            <person name="Shao H.Z."/>
            <person name="Wang X."/>
            <person name="Wang C.C."/>
            <person name="Yang T.C."/>
            <person name="Huo Q.B."/>
            <person name="Li W."/>
            <person name="Chen H.Y."/>
            <person name="Chen S.E."/>
            <person name="Zhou L.G."/>
            <person name="Ni X.B."/>
            <person name="Tian J.H."/>
            <person name="Sheng Y."/>
            <person name="Liu T."/>
            <person name="Pan Y.S."/>
            <person name="Xia L.Y."/>
            <person name="Li J."/>
            <person name="Zhao F."/>
            <person name="Cao W.C."/>
        </authorList>
    </citation>
    <scope>NUCLEOTIDE SEQUENCE [LARGE SCALE GENOMIC DNA]</scope>
    <source>
        <strain evidence="2">HaeL-2018</strain>
    </source>
</reference>
<evidence type="ECO:0000313" key="3">
    <source>
        <dbReference type="Proteomes" id="UP000821853"/>
    </source>
</evidence>
<evidence type="ECO:0000259" key="1">
    <source>
        <dbReference type="Pfam" id="PF10551"/>
    </source>
</evidence>
<accession>A0A9J6GUN3</accession>
<name>A0A9J6GUN3_HAELO</name>
<keyword evidence="3" id="KW-1185">Reference proteome</keyword>
<dbReference type="OMA" id="VELWNIC"/>